<keyword evidence="1" id="KW-0732">Signal</keyword>
<name>A0A518GGH1_9BACT</name>
<evidence type="ECO:0000313" key="2">
    <source>
        <dbReference type="EMBL" id="QDV27695.1"/>
    </source>
</evidence>
<sequence precursor="true">MRKILRKLASLGLLLTVGSTLCLTSNTTLAQGQAYARHQLPNVHYLLDAKQAPGAVASAQIARGARGAGTFQPVSISGPNGLNVALAQDGQFLAALEAPVTTAMLVGAVYRFQVTGIPFRPGEELFPTLEIIDRIYAPAGREHRFPIPVVLTEEDLRLALEGALVTRVIYLEDSEIADPVASGSDEQRVLNVTAADNALKTADQLGRPVAILRIGSRVPMDLHGDLMEFLYGCPPWLPVTPIPNREQLVESGQWPNMAPVVAADQLFSETPSEDSPRLPAFP</sequence>
<gene>
    <name evidence="2" type="ORF">Q31a_60880</name>
</gene>
<dbReference type="RefSeq" id="WP_145085473.1">
    <property type="nucleotide sequence ID" value="NZ_CP036298.1"/>
</dbReference>
<evidence type="ECO:0000256" key="1">
    <source>
        <dbReference type="SAM" id="SignalP"/>
    </source>
</evidence>
<dbReference type="KEGG" id="ahel:Q31a_60880"/>
<dbReference type="Proteomes" id="UP000318017">
    <property type="component" value="Chromosome"/>
</dbReference>
<protein>
    <submittedName>
        <fullName evidence="2">Uncharacterized protein</fullName>
    </submittedName>
</protein>
<dbReference type="EMBL" id="CP036298">
    <property type="protein sequence ID" value="QDV27695.1"/>
    <property type="molecule type" value="Genomic_DNA"/>
</dbReference>
<dbReference type="AlphaFoldDB" id="A0A518GGH1"/>
<proteinExistence type="predicted"/>
<feature type="chain" id="PRO_5022090170" evidence="1">
    <location>
        <begin position="31"/>
        <end position="282"/>
    </location>
</feature>
<feature type="signal peptide" evidence="1">
    <location>
        <begin position="1"/>
        <end position="30"/>
    </location>
</feature>
<accession>A0A518GGH1</accession>
<reference evidence="2 3" key="1">
    <citation type="submission" date="2019-02" db="EMBL/GenBank/DDBJ databases">
        <title>Deep-cultivation of Planctomycetes and their phenomic and genomic characterization uncovers novel biology.</title>
        <authorList>
            <person name="Wiegand S."/>
            <person name="Jogler M."/>
            <person name="Boedeker C."/>
            <person name="Pinto D."/>
            <person name="Vollmers J."/>
            <person name="Rivas-Marin E."/>
            <person name="Kohn T."/>
            <person name="Peeters S.H."/>
            <person name="Heuer A."/>
            <person name="Rast P."/>
            <person name="Oberbeckmann S."/>
            <person name="Bunk B."/>
            <person name="Jeske O."/>
            <person name="Meyerdierks A."/>
            <person name="Storesund J.E."/>
            <person name="Kallscheuer N."/>
            <person name="Luecker S."/>
            <person name="Lage O.M."/>
            <person name="Pohl T."/>
            <person name="Merkel B.J."/>
            <person name="Hornburger P."/>
            <person name="Mueller R.-W."/>
            <person name="Bruemmer F."/>
            <person name="Labrenz M."/>
            <person name="Spormann A.M."/>
            <person name="Op den Camp H."/>
            <person name="Overmann J."/>
            <person name="Amann R."/>
            <person name="Jetten M.S.M."/>
            <person name="Mascher T."/>
            <person name="Medema M.H."/>
            <person name="Devos D.P."/>
            <person name="Kaster A.-K."/>
            <person name="Ovreas L."/>
            <person name="Rohde M."/>
            <person name="Galperin M.Y."/>
            <person name="Jogler C."/>
        </authorList>
    </citation>
    <scope>NUCLEOTIDE SEQUENCE [LARGE SCALE GENOMIC DNA]</scope>
    <source>
        <strain evidence="2 3">Q31a</strain>
    </source>
</reference>
<keyword evidence="3" id="KW-1185">Reference proteome</keyword>
<evidence type="ECO:0000313" key="3">
    <source>
        <dbReference type="Proteomes" id="UP000318017"/>
    </source>
</evidence>
<dbReference type="OrthoDB" id="278943at2"/>
<organism evidence="2 3">
    <name type="scientific">Aureliella helgolandensis</name>
    <dbReference type="NCBI Taxonomy" id="2527968"/>
    <lineage>
        <taxon>Bacteria</taxon>
        <taxon>Pseudomonadati</taxon>
        <taxon>Planctomycetota</taxon>
        <taxon>Planctomycetia</taxon>
        <taxon>Pirellulales</taxon>
        <taxon>Pirellulaceae</taxon>
        <taxon>Aureliella</taxon>
    </lineage>
</organism>